<evidence type="ECO:0000259" key="14">
    <source>
        <dbReference type="PROSITE" id="PS51193"/>
    </source>
</evidence>
<dbReference type="InterPro" id="IPR006554">
    <property type="entry name" value="Helicase-like_DEXD_c2"/>
</dbReference>
<accession>A0ABD5T3I1</accession>
<evidence type="ECO:0000256" key="12">
    <source>
        <dbReference type="ARBA" id="ARBA00023235"/>
    </source>
</evidence>
<keyword evidence="5 15" id="KW-0378">Hydrolase</keyword>
<dbReference type="EMBL" id="JBHSWT010000012">
    <property type="protein sequence ID" value="MFC6770096.1"/>
    <property type="molecule type" value="Genomic_DNA"/>
</dbReference>
<dbReference type="PANTHER" id="PTHR11472:SF34">
    <property type="entry name" value="REGULATOR OF TELOMERE ELONGATION HELICASE 1"/>
    <property type="match status" value="1"/>
</dbReference>
<dbReference type="Pfam" id="PF13307">
    <property type="entry name" value="Helicase_C_2"/>
    <property type="match status" value="1"/>
</dbReference>
<dbReference type="GO" id="GO:0051539">
    <property type="term" value="F:4 iron, 4 sulfur cluster binding"/>
    <property type="evidence" value="ECO:0007669"/>
    <property type="project" value="UniProtKB-KW"/>
</dbReference>
<dbReference type="InterPro" id="IPR014001">
    <property type="entry name" value="Helicase_ATP-bd"/>
</dbReference>
<keyword evidence="8" id="KW-0408">Iron</keyword>
<keyword evidence="16" id="KW-1185">Reference proteome</keyword>
<keyword evidence="6 15" id="KW-0347">Helicase</keyword>
<evidence type="ECO:0000313" key="16">
    <source>
        <dbReference type="Proteomes" id="UP001596274"/>
    </source>
</evidence>
<dbReference type="Pfam" id="PF06733">
    <property type="entry name" value="DEAD_2"/>
    <property type="match status" value="1"/>
</dbReference>
<sequence length="812" mass="89565">MDRTVVPGGTPDEPWSGIFPFDEPYPQQKEASREAAQTFSEGGFMIYEGACGSGKTLGSLSAALDRVRDNKSQFERIVAVTSVKQQMRAFEDDIEAINDSLRERGRNDVVDAMSITGKADLCSYVDADAIESGNIYGACDRMRRTVKNALNGASQNDKVGRLNGMIGDAEHQTELTDANSPEPTTLSAEGWTSTYQRSVPTRNDSDAEYCPFYAQSRLDSIEHEDAGLPVNGLVRSSELLRKGSDVGICPHIAMRDMLSKAEVVIGNYYHIFDHQTVNSLTSPLIDENTIVIVDEAHMLVPRVRDLLGADLSVDRIEDAIDELENRILNFVAPEKVEDGGTADTDVGRVLNRELSGEGIDVEDVTEIHAFLTSVRGWLINETTRRVAEDGGLYGSHPDVPDEKEFDLREPEKVEVDSFNEWVADQNHRQAAEKVAEITAAIASALRRTGDEVESFNVTETEVDGVGYALSGLANGDNETYFRQIILDKRRGPDDEQETEWAKHYTTRLRLNNCIPAGEIANRLDDFGAGMLMSATLSPLSIYREEVGLGLLEDEGRPVNELVHGLAFPEDNRASIAVDVTKFTSQNRGGYDQQNPPGTARFNDTRLKYANLISIVAKTTPGNVLVGMPSYAEGEWAAQALREDPTVDKEVLVDESSSDAETEELKQEFFDGDGKVLITSLRGTLTEGVDYDGERLSAAIVCGVPIRGLGGSLPDAIQNAYDQHFVNKKGFNTAFTVPAVRKARQALGRVIRGEDEVGTRVLADERWTNAYKWDSAAKYQPETERDDFLTLAPDEVESGLELFWNRHSEHDQD</sequence>
<dbReference type="SMART" id="SM00488">
    <property type="entry name" value="DEXDc2"/>
    <property type="match status" value="1"/>
</dbReference>
<dbReference type="SMART" id="SM00487">
    <property type="entry name" value="DEXDc"/>
    <property type="match status" value="1"/>
</dbReference>
<dbReference type="GO" id="GO:0003678">
    <property type="term" value="F:DNA helicase activity"/>
    <property type="evidence" value="ECO:0007669"/>
    <property type="project" value="UniProtKB-EC"/>
</dbReference>
<evidence type="ECO:0000256" key="10">
    <source>
        <dbReference type="ARBA" id="ARBA00023125"/>
    </source>
</evidence>
<dbReference type="PANTHER" id="PTHR11472">
    <property type="entry name" value="DNA REPAIR DEAD HELICASE RAD3/XP-D SUBFAMILY MEMBER"/>
    <property type="match status" value="1"/>
</dbReference>
<evidence type="ECO:0000256" key="8">
    <source>
        <dbReference type="ARBA" id="ARBA00023004"/>
    </source>
</evidence>
<evidence type="ECO:0000256" key="9">
    <source>
        <dbReference type="ARBA" id="ARBA00023014"/>
    </source>
</evidence>
<keyword evidence="4" id="KW-0227">DNA damage</keyword>
<evidence type="ECO:0000256" key="5">
    <source>
        <dbReference type="ARBA" id="ARBA00022801"/>
    </source>
</evidence>
<keyword evidence="1" id="KW-0004">4Fe-4S</keyword>
<dbReference type="Proteomes" id="UP001596274">
    <property type="component" value="Unassembled WGS sequence"/>
</dbReference>
<dbReference type="GO" id="GO:0003677">
    <property type="term" value="F:DNA binding"/>
    <property type="evidence" value="ECO:0007669"/>
    <property type="project" value="UniProtKB-KW"/>
</dbReference>
<keyword evidence="11" id="KW-0234">DNA repair</keyword>
<dbReference type="SMART" id="SM00491">
    <property type="entry name" value="HELICc2"/>
    <property type="match status" value="1"/>
</dbReference>
<dbReference type="GO" id="GO:0006281">
    <property type="term" value="P:DNA repair"/>
    <property type="evidence" value="ECO:0007669"/>
    <property type="project" value="UniProtKB-KW"/>
</dbReference>
<dbReference type="Gene3D" id="3.40.50.300">
    <property type="entry name" value="P-loop containing nucleotide triphosphate hydrolases"/>
    <property type="match status" value="2"/>
</dbReference>
<name>A0ABD5T3I1_9EURY</name>
<dbReference type="InterPro" id="IPR027417">
    <property type="entry name" value="P-loop_NTPase"/>
</dbReference>
<dbReference type="AlphaFoldDB" id="A0ABD5T3I1"/>
<dbReference type="InterPro" id="IPR006555">
    <property type="entry name" value="ATP-dep_Helicase_C"/>
</dbReference>
<dbReference type="GO" id="GO:0016787">
    <property type="term" value="F:hydrolase activity"/>
    <property type="evidence" value="ECO:0007669"/>
    <property type="project" value="UniProtKB-KW"/>
</dbReference>
<evidence type="ECO:0000256" key="3">
    <source>
        <dbReference type="ARBA" id="ARBA00022741"/>
    </source>
</evidence>
<dbReference type="InterPro" id="IPR014013">
    <property type="entry name" value="Helic_SF1/SF2_ATP-bd_DinG/Rad3"/>
</dbReference>
<protein>
    <submittedName>
        <fullName evidence="15">ATP-dependent DNA helicase</fullName>
        <ecNumber evidence="15">3.6.4.12</ecNumber>
    </submittedName>
</protein>
<dbReference type="InterPro" id="IPR045028">
    <property type="entry name" value="DinG/Rad3-like"/>
</dbReference>
<evidence type="ECO:0000256" key="6">
    <source>
        <dbReference type="ARBA" id="ARBA00022806"/>
    </source>
</evidence>
<evidence type="ECO:0000256" key="1">
    <source>
        <dbReference type="ARBA" id="ARBA00022485"/>
    </source>
</evidence>
<gene>
    <name evidence="15" type="ORF">ACFQDD_00910</name>
</gene>
<dbReference type="GO" id="GO:0005524">
    <property type="term" value="F:ATP binding"/>
    <property type="evidence" value="ECO:0007669"/>
    <property type="project" value="UniProtKB-KW"/>
</dbReference>
<keyword evidence="9" id="KW-0411">Iron-sulfur</keyword>
<evidence type="ECO:0000256" key="13">
    <source>
        <dbReference type="SAM" id="MobiDB-lite"/>
    </source>
</evidence>
<reference evidence="15 16" key="1">
    <citation type="journal article" date="2019" name="Int. J. Syst. Evol. Microbiol.">
        <title>The Global Catalogue of Microorganisms (GCM) 10K type strain sequencing project: providing services to taxonomists for standard genome sequencing and annotation.</title>
        <authorList>
            <consortium name="The Broad Institute Genomics Platform"/>
            <consortium name="The Broad Institute Genome Sequencing Center for Infectious Disease"/>
            <person name="Wu L."/>
            <person name="Ma J."/>
        </authorList>
    </citation>
    <scope>NUCLEOTIDE SEQUENCE [LARGE SCALE GENOMIC DNA]</scope>
    <source>
        <strain evidence="15 16">PJ61</strain>
    </source>
</reference>
<organism evidence="15 16">
    <name type="scientific">Halorubrum pallidum</name>
    <dbReference type="NCBI Taxonomy" id="1526114"/>
    <lineage>
        <taxon>Archaea</taxon>
        <taxon>Methanobacteriati</taxon>
        <taxon>Methanobacteriota</taxon>
        <taxon>Stenosarchaea group</taxon>
        <taxon>Halobacteria</taxon>
        <taxon>Halobacteriales</taxon>
        <taxon>Haloferacaceae</taxon>
        <taxon>Halorubrum</taxon>
    </lineage>
</organism>
<keyword evidence="10" id="KW-0238">DNA-binding</keyword>
<dbReference type="EC" id="3.6.4.12" evidence="15"/>
<evidence type="ECO:0000313" key="15">
    <source>
        <dbReference type="EMBL" id="MFC6770096.1"/>
    </source>
</evidence>
<dbReference type="InterPro" id="IPR010614">
    <property type="entry name" value="RAD3-like_helicase_DEAD"/>
</dbReference>
<evidence type="ECO:0000256" key="7">
    <source>
        <dbReference type="ARBA" id="ARBA00022840"/>
    </source>
</evidence>
<dbReference type="PROSITE" id="PS51193">
    <property type="entry name" value="HELICASE_ATP_BIND_2"/>
    <property type="match status" value="1"/>
</dbReference>
<feature type="domain" description="Helicase ATP-binding" evidence="14">
    <location>
        <begin position="14"/>
        <end position="343"/>
    </location>
</feature>
<keyword evidence="12" id="KW-0413">Isomerase</keyword>
<proteinExistence type="predicted"/>
<evidence type="ECO:0000256" key="4">
    <source>
        <dbReference type="ARBA" id="ARBA00022763"/>
    </source>
</evidence>
<keyword evidence="2" id="KW-0479">Metal-binding</keyword>
<comment type="caution">
    <text evidence="15">The sequence shown here is derived from an EMBL/GenBank/DDBJ whole genome shotgun (WGS) entry which is preliminary data.</text>
</comment>
<evidence type="ECO:0000256" key="2">
    <source>
        <dbReference type="ARBA" id="ARBA00022723"/>
    </source>
</evidence>
<dbReference type="GO" id="GO:0046872">
    <property type="term" value="F:metal ion binding"/>
    <property type="evidence" value="ECO:0007669"/>
    <property type="project" value="UniProtKB-KW"/>
</dbReference>
<dbReference type="SUPFAM" id="SSF52540">
    <property type="entry name" value="P-loop containing nucleoside triphosphate hydrolases"/>
    <property type="match status" value="1"/>
</dbReference>
<evidence type="ECO:0000256" key="11">
    <source>
        <dbReference type="ARBA" id="ARBA00023204"/>
    </source>
</evidence>
<keyword evidence="3" id="KW-0547">Nucleotide-binding</keyword>
<feature type="region of interest" description="Disordered" evidence="13">
    <location>
        <begin position="1"/>
        <end position="25"/>
    </location>
</feature>
<keyword evidence="7" id="KW-0067">ATP-binding</keyword>